<name>A0A1Y2G8N5_9FUNG</name>
<keyword evidence="2" id="KW-0472">Membrane</keyword>
<feature type="transmembrane region" description="Helical" evidence="2">
    <location>
        <begin position="97"/>
        <end position="119"/>
    </location>
</feature>
<proteinExistence type="predicted"/>
<accession>A0A1Y2G8N5</accession>
<dbReference type="RefSeq" id="XP_021875576.1">
    <property type="nucleotide sequence ID" value="XM_022030764.1"/>
</dbReference>
<dbReference type="Proteomes" id="UP000193648">
    <property type="component" value="Unassembled WGS sequence"/>
</dbReference>
<dbReference type="InterPro" id="IPR028036">
    <property type="entry name" value="DMAC1-like_dom"/>
</dbReference>
<feature type="domain" description="Distal membrane-arm assembly complex protein 1-like" evidence="3">
    <location>
        <begin position="62"/>
        <end position="93"/>
    </location>
</feature>
<dbReference type="AlphaFoldDB" id="A0A1Y2G8N5"/>
<dbReference type="InParanoid" id="A0A1Y2G8N5"/>
<evidence type="ECO:0000256" key="2">
    <source>
        <dbReference type="SAM" id="Phobius"/>
    </source>
</evidence>
<comment type="caution">
    <text evidence="4">The sequence shown here is derived from an EMBL/GenBank/DDBJ whole genome shotgun (WGS) entry which is preliminary data.</text>
</comment>
<keyword evidence="2" id="KW-1133">Transmembrane helix</keyword>
<dbReference type="Pfam" id="PF15055">
    <property type="entry name" value="DMAC1_Dmo2"/>
    <property type="match status" value="1"/>
</dbReference>
<dbReference type="EMBL" id="MCFF01000075">
    <property type="protein sequence ID" value="ORY97030.1"/>
    <property type="molecule type" value="Genomic_DNA"/>
</dbReference>
<evidence type="ECO:0000313" key="4">
    <source>
        <dbReference type="EMBL" id="ORY97030.1"/>
    </source>
</evidence>
<protein>
    <recommendedName>
        <fullName evidence="3">Distal membrane-arm assembly complex protein 1-like domain-containing protein</fullName>
    </recommendedName>
</protein>
<dbReference type="STRING" id="64571.A0A1Y2G8N5"/>
<gene>
    <name evidence="4" type="ORF">BCR41DRAFT_426693</name>
</gene>
<evidence type="ECO:0000313" key="5">
    <source>
        <dbReference type="Proteomes" id="UP000193648"/>
    </source>
</evidence>
<organism evidence="4 5">
    <name type="scientific">Lobosporangium transversale</name>
    <dbReference type="NCBI Taxonomy" id="64571"/>
    <lineage>
        <taxon>Eukaryota</taxon>
        <taxon>Fungi</taxon>
        <taxon>Fungi incertae sedis</taxon>
        <taxon>Mucoromycota</taxon>
        <taxon>Mortierellomycotina</taxon>
        <taxon>Mortierellomycetes</taxon>
        <taxon>Mortierellales</taxon>
        <taxon>Mortierellaceae</taxon>
        <taxon>Lobosporangium</taxon>
    </lineage>
</organism>
<keyword evidence="2" id="KW-0812">Transmembrane</keyword>
<evidence type="ECO:0000259" key="3">
    <source>
        <dbReference type="Pfam" id="PF15055"/>
    </source>
</evidence>
<keyword evidence="5" id="KW-1185">Reference proteome</keyword>
<evidence type="ECO:0000256" key="1">
    <source>
        <dbReference type="SAM" id="MobiDB-lite"/>
    </source>
</evidence>
<sequence>MTNQVLMSSEPTTDRKHSNIEVVDQATRSPETFSPHDRPHLHPHLKTPLLHQTQQQQQLPTDCLPCKVIGCAGFGGLGLYSFYQAQQLPKTLVARRLGLGLLGTAFIGAAIYRLTMPIIQEPPPPEK</sequence>
<feature type="region of interest" description="Disordered" evidence="1">
    <location>
        <begin position="1"/>
        <end position="44"/>
    </location>
</feature>
<reference evidence="4 5" key="1">
    <citation type="submission" date="2016-07" db="EMBL/GenBank/DDBJ databases">
        <title>Pervasive Adenine N6-methylation of Active Genes in Fungi.</title>
        <authorList>
            <consortium name="DOE Joint Genome Institute"/>
            <person name="Mondo S.J."/>
            <person name="Dannebaum R.O."/>
            <person name="Kuo R.C."/>
            <person name="Labutti K."/>
            <person name="Haridas S."/>
            <person name="Kuo A."/>
            <person name="Salamov A."/>
            <person name="Ahrendt S.R."/>
            <person name="Lipzen A."/>
            <person name="Sullivan W."/>
            <person name="Andreopoulos W.B."/>
            <person name="Clum A."/>
            <person name="Lindquist E."/>
            <person name="Daum C."/>
            <person name="Ramamoorthy G.K."/>
            <person name="Gryganskyi A."/>
            <person name="Culley D."/>
            <person name="Magnuson J.K."/>
            <person name="James T.Y."/>
            <person name="O'Malley M.A."/>
            <person name="Stajich J.E."/>
            <person name="Spatafora J.W."/>
            <person name="Visel A."/>
            <person name="Grigoriev I.V."/>
        </authorList>
    </citation>
    <scope>NUCLEOTIDE SEQUENCE [LARGE SCALE GENOMIC DNA]</scope>
    <source>
        <strain evidence="4 5">NRRL 3116</strain>
    </source>
</reference>
<dbReference type="OrthoDB" id="6604875at2759"/>
<feature type="compositionally biased region" description="Polar residues" evidence="1">
    <location>
        <begin position="1"/>
        <end position="11"/>
    </location>
</feature>
<dbReference type="GeneID" id="33572605"/>